<evidence type="ECO:0000313" key="4">
    <source>
        <dbReference type="Proteomes" id="UP000663860"/>
    </source>
</evidence>
<dbReference type="PROSITE" id="PS50181">
    <property type="entry name" value="FBOX"/>
    <property type="match status" value="1"/>
</dbReference>
<dbReference type="SUPFAM" id="SSF81383">
    <property type="entry name" value="F-box domain"/>
    <property type="match status" value="1"/>
</dbReference>
<dbReference type="Proteomes" id="UP000663860">
    <property type="component" value="Unassembled WGS sequence"/>
</dbReference>
<dbReference type="EMBL" id="CAJNOE010000463">
    <property type="protein sequence ID" value="CAF1228286.1"/>
    <property type="molecule type" value="Genomic_DNA"/>
</dbReference>
<organism evidence="3 4">
    <name type="scientific">Adineta steineri</name>
    <dbReference type="NCBI Taxonomy" id="433720"/>
    <lineage>
        <taxon>Eukaryota</taxon>
        <taxon>Metazoa</taxon>
        <taxon>Spiralia</taxon>
        <taxon>Gnathifera</taxon>
        <taxon>Rotifera</taxon>
        <taxon>Eurotatoria</taxon>
        <taxon>Bdelloidea</taxon>
        <taxon>Adinetida</taxon>
        <taxon>Adinetidae</taxon>
        <taxon>Adineta</taxon>
    </lineage>
</organism>
<evidence type="ECO:0000256" key="1">
    <source>
        <dbReference type="SAM" id="Phobius"/>
    </source>
</evidence>
<evidence type="ECO:0000313" key="3">
    <source>
        <dbReference type="EMBL" id="CAF1228286.1"/>
    </source>
</evidence>
<comment type="caution">
    <text evidence="3">The sequence shown here is derived from an EMBL/GenBank/DDBJ whole genome shotgun (WGS) entry which is preliminary data.</text>
</comment>
<accession>A0A814YEX2</accession>
<keyword evidence="1" id="KW-0472">Membrane</keyword>
<protein>
    <recommendedName>
        <fullName evidence="2">F-box domain-containing protein</fullName>
    </recommendedName>
</protein>
<feature type="domain" description="F-box" evidence="2">
    <location>
        <begin position="81"/>
        <end position="128"/>
    </location>
</feature>
<dbReference type="AlphaFoldDB" id="A0A814YEX2"/>
<feature type="transmembrane region" description="Helical" evidence="1">
    <location>
        <begin position="17"/>
        <end position="37"/>
    </location>
</feature>
<dbReference type="InterPro" id="IPR001810">
    <property type="entry name" value="F-box_dom"/>
</dbReference>
<evidence type="ECO:0000259" key="2">
    <source>
        <dbReference type="PROSITE" id="PS50181"/>
    </source>
</evidence>
<gene>
    <name evidence="3" type="ORF">IZO911_LOCUS30107</name>
</gene>
<keyword evidence="1" id="KW-1133">Transmembrane helix</keyword>
<reference evidence="3" key="1">
    <citation type="submission" date="2021-02" db="EMBL/GenBank/DDBJ databases">
        <authorList>
            <person name="Nowell W R."/>
        </authorList>
    </citation>
    <scope>NUCLEOTIDE SEQUENCE</scope>
</reference>
<sequence>MHTLTNTRQLQGADRQLTYMILGQIILILITIMPRAFFDAYSSASLTLNKSAEQENIEYFIFNIVNSLGNITYGVTKISSRMKFEQLPNEILIECFQYLNAPDIFHSFDRLNYRFYILIRNIHLYLNFEQVKKSSFNEFCGTIRINPKIKRNIIYLKLSNIDLRKQIESFLSLFSLNEFIRLR</sequence>
<proteinExistence type="predicted"/>
<name>A0A814YEX2_9BILA</name>
<keyword evidence="1" id="KW-0812">Transmembrane</keyword>
<dbReference type="InterPro" id="IPR036047">
    <property type="entry name" value="F-box-like_dom_sf"/>
</dbReference>